<dbReference type="PANTHER" id="PTHR24276">
    <property type="entry name" value="POLYSERASE-RELATED"/>
    <property type="match status" value="1"/>
</dbReference>
<dbReference type="GO" id="GO:0006508">
    <property type="term" value="P:proteolysis"/>
    <property type="evidence" value="ECO:0007669"/>
    <property type="project" value="UniProtKB-KW"/>
</dbReference>
<dbReference type="InterPro" id="IPR050430">
    <property type="entry name" value="Peptidase_S1"/>
</dbReference>
<dbReference type="SUPFAM" id="SSF50494">
    <property type="entry name" value="Trypsin-like serine proteases"/>
    <property type="match status" value="1"/>
</dbReference>
<dbReference type="Pfam" id="PF00089">
    <property type="entry name" value="Trypsin"/>
    <property type="match status" value="1"/>
</dbReference>
<sequence length="291" mass="32795">MQPNEHLRKLIKIFIFAFLCTEMQTTFTGREQTQQRSIGGYFKKTTRANELASTAPYQASIRLIEAERDYFGKGHICSGALVAPSVVLTVGRCVYNYENRKAYHPAELRVMLGSTLRFAPTVHTSLFGVTHIYRTSDIAVLMLERDVTIVKGIVQPLQLPEASMPEPWHSYTYNISTWGVNSEGNELHELVTYTAKTINCDDKQADQVTICLVKNSDMIRSQDVGAPLLKENCLLGLRREEDSFVDVALYVDWIEEQIGDGSNQNSAIWGILGFLAFTAHVLNCSCKNRLY</sequence>
<evidence type="ECO:0000256" key="6">
    <source>
        <dbReference type="SAM" id="SignalP"/>
    </source>
</evidence>
<feature type="domain" description="Peptidase S1" evidence="7">
    <location>
        <begin position="37"/>
        <end position="259"/>
    </location>
</feature>
<dbReference type="InterPro" id="IPR009003">
    <property type="entry name" value="Peptidase_S1_PA"/>
</dbReference>
<accession>A0A6J2U0L3</accession>
<dbReference type="InterPro" id="IPR043504">
    <property type="entry name" value="Peptidase_S1_PA_chymotrypsin"/>
</dbReference>
<keyword evidence="8" id="KW-1185">Reference proteome</keyword>
<feature type="signal peptide" evidence="6">
    <location>
        <begin position="1"/>
        <end position="25"/>
    </location>
</feature>
<dbReference type="SMART" id="SM00020">
    <property type="entry name" value="Tryp_SPc"/>
    <property type="match status" value="1"/>
</dbReference>
<dbReference type="InterPro" id="IPR001254">
    <property type="entry name" value="Trypsin_dom"/>
</dbReference>
<evidence type="ECO:0000256" key="2">
    <source>
        <dbReference type="ARBA" id="ARBA00022729"/>
    </source>
</evidence>
<evidence type="ECO:0000256" key="1">
    <source>
        <dbReference type="ARBA" id="ARBA00022670"/>
    </source>
</evidence>
<dbReference type="PROSITE" id="PS50240">
    <property type="entry name" value="TRYPSIN_DOM"/>
    <property type="match status" value="1"/>
</dbReference>
<dbReference type="GeneID" id="115628895"/>
<dbReference type="AlphaFoldDB" id="A0A6J2U0L3"/>
<protein>
    <submittedName>
        <fullName evidence="9">Hyaluronan-binding protein 2</fullName>
    </submittedName>
</protein>
<feature type="chain" id="PRO_5027106377" evidence="6">
    <location>
        <begin position="26"/>
        <end position="291"/>
    </location>
</feature>
<dbReference type="GO" id="GO:0004252">
    <property type="term" value="F:serine-type endopeptidase activity"/>
    <property type="evidence" value="ECO:0007669"/>
    <property type="project" value="InterPro"/>
</dbReference>
<keyword evidence="5" id="KW-1015">Disulfide bond</keyword>
<evidence type="ECO:0000256" key="5">
    <source>
        <dbReference type="ARBA" id="ARBA00023157"/>
    </source>
</evidence>
<evidence type="ECO:0000256" key="3">
    <source>
        <dbReference type="ARBA" id="ARBA00022801"/>
    </source>
</evidence>
<keyword evidence="4" id="KW-0720">Serine protease</keyword>
<keyword evidence="2 6" id="KW-0732">Signal</keyword>
<keyword evidence="1" id="KW-0645">Protease</keyword>
<dbReference type="PANTHER" id="PTHR24276:SF96">
    <property type="entry name" value="PEPTIDASE S1 DOMAIN-CONTAINING PROTEIN"/>
    <property type="match status" value="1"/>
</dbReference>
<evidence type="ECO:0000256" key="4">
    <source>
        <dbReference type="ARBA" id="ARBA00022825"/>
    </source>
</evidence>
<dbReference type="OrthoDB" id="8033859at2759"/>
<dbReference type="Proteomes" id="UP000504634">
    <property type="component" value="Unplaced"/>
</dbReference>
<evidence type="ECO:0000313" key="8">
    <source>
        <dbReference type="Proteomes" id="UP000504634"/>
    </source>
</evidence>
<dbReference type="RefSeq" id="XP_030381013.1">
    <property type="nucleotide sequence ID" value="XM_030525153.1"/>
</dbReference>
<gene>
    <name evidence="9" type="primary">LOC115628895</name>
</gene>
<name>A0A6J2U0L3_DROLE</name>
<proteinExistence type="predicted"/>
<evidence type="ECO:0000259" key="7">
    <source>
        <dbReference type="PROSITE" id="PS50240"/>
    </source>
</evidence>
<organism evidence="8 9">
    <name type="scientific">Drosophila lebanonensis</name>
    <name type="common">Fruit fly</name>
    <name type="synonym">Scaptodrosophila lebanonensis</name>
    <dbReference type="NCBI Taxonomy" id="7225"/>
    <lineage>
        <taxon>Eukaryota</taxon>
        <taxon>Metazoa</taxon>
        <taxon>Ecdysozoa</taxon>
        <taxon>Arthropoda</taxon>
        <taxon>Hexapoda</taxon>
        <taxon>Insecta</taxon>
        <taxon>Pterygota</taxon>
        <taxon>Neoptera</taxon>
        <taxon>Endopterygota</taxon>
        <taxon>Diptera</taxon>
        <taxon>Brachycera</taxon>
        <taxon>Muscomorpha</taxon>
        <taxon>Ephydroidea</taxon>
        <taxon>Drosophilidae</taxon>
        <taxon>Scaptodrosophila</taxon>
    </lineage>
</organism>
<evidence type="ECO:0000313" key="9">
    <source>
        <dbReference type="RefSeq" id="XP_030381013.1"/>
    </source>
</evidence>
<reference evidence="9" key="1">
    <citation type="submission" date="2025-08" db="UniProtKB">
        <authorList>
            <consortium name="RefSeq"/>
        </authorList>
    </citation>
    <scope>IDENTIFICATION</scope>
    <source>
        <strain evidence="9">11010-0011.00</strain>
        <tissue evidence="9">Whole body</tissue>
    </source>
</reference>
<keyword evidence="3" id="KW-0378">Hydrolase</keyword>
<dbReference type="Gene3D" id="2.40.10.10">
    <property type="entry name" value="Trypsin-like serine proteases"/>
    <property type="match status" value="1"/>
</dbReference>